<gene>
    <name evidence="1" type="ORF">WJX81_001355</name>
</gene>
<name>A0AAW1RTS4_9CHLO</name>
<reference evidence="1 2" key="1">
    <citation type="journal article" date="2024" name="Nat. Commun.">
        <title>Phylogenomics reveals the evolutionary origins of lichenization in chlorophyte algae.</title>
        <authorList>
            <person name="Puginier C."/>
            <person name="Libourel C."/>
            <person name="Otte J."/>
            <person name="Skaloud P."/>
            <person name="Haon M."/>
            <person name="Grisel S."/>
            <person name="Petersen M."/>
            <person name="Berrin J.G."/>
            <person name="Delaux P.M."/>
            <person name="Dal Grande F."/>
            <person name="Keller J."/>
        </authorList>
    </citation>
    <scope>NUCLEOTIDE SEQUENCE [LARGE SCALE GENOMIC DNA]</scope>
    <source>
        <strain evidence="1 2">SAG 245.80</strain>
    </source>
</reference>
<proteinExistence type="predicted"/>
<evidence type="ECO:0000313" key="1">
    <source>
        <dbReference type="EMBL" id="KAK9837084.1"/>
    </source>
</evidence>
<organism evidence="1 2">
    <name type="scientific">Elliptochloris bilobata</name>
    <dbReference type="NCBI Taxonomy" id="381761"/>
    <lineage>
        <taxon>Eukaryota</taxon>
        <taxon>Viridiplantae</taxon>
        <taxon>Chlorophyta</taxon>
        <taxon>core chlorophytes</taxon>
        <taxon>Trebouxiophyceae</taxon>
        <taxon>Trebouxiophyceae incertae sedis</taxon>
        <taxon>Elliptochloris clade</taxon>
        <taxon>Elliptochloris</taxon>
    </lineage>
</organism>
<sequence>MTMLPLAGDPHAIRTQRKRWQAEVRVACNKLAAAHNAWQAGLLAGRRALVDFAAARAGIQSLHADMQGCWGTAVNVDASPVFASLPLTDIGKLFYRVRRACAVDLHALGCVASSLVPECLDEQKPSASLHDVEPIRQGLEGPLLVWSTDLEVADAVEALQGALHEDTRGF</sequence>
<dbReference type="AlphaFoldDB" id="A0AAW1RTS4"/>
<comment type="caution">
    <text evidence="1">The sequence shown here is derived from an EMBL/GenBank/DDBJ whole genome shotgun (WGS) entry which is preliminary data.</text>
</comment>
<dbReference type="EMBL" id="JALJOU010000023">
    <property type="protein sequence ID" value="KAK9837084.1"/>
    <property type="molecule type" value="Genomic_DNA"/>
</dbReference>
<keyword evidence="2" id="KW-1185">Reference proteome</keyword>
<accession>A0AAW1RTS4</accession>
<protein>
    <submittedName>
        <fullName evidence="1">Uncharacterized protein</fullName>
    </submittedName>
</protein>
<evidence type="ECO:0000313" key="2">
    <source>
        <dbReference type="Proteomes" id="UP001445335"/>
    </source>
</evidence>
<dbReference type="Proteomes" id="UP001445335">
    <property type="component" value="Unassembled WGS sequence"/>
</dbReference>